<comment type="caution">
    <text evidence="2">The sequence shown here is derived from an EMBL/GenBank/DDBJ whole genome shotgun (WGS) entry which is preliminary data.</text>
</comment>
<dbReference type="GO" id="GO:0006083">
    <property type="term" value="P:acetate metabolic process"/>
    <property type="evidence" value="ECO:0007669"/>
    <property type="project" value="InterPro"/>
</dbReference>
<dbReference type="GO" id="GO:0008775">
    <property type="term" value="F:acetate CoA-transferase activity"/>
    <property type="evidence" value="ECO:0007669"/>
    <property type="project" value="InterPro"/>
</dbReference>
<dbReference type="PANTHER" id="PTHR21432">
    <property type="entry name" value="ACETYL-COA HYDROLASE-RELATED"/>
    <property type="match status" value="1"/>
</dbReference>
<dbReference type="Pfam" id="PF02550">
    <property type="entry name" value="AcetylCoA_hydro"/>
    <property type="match status" value="1"/>
</dbReference>
<dbReference type="AlphaFoldDB" id="A0A6V8P1Q9"/>
<evidence type="ECO:0000313" key="2">
    <source>
        <dbReference type="EMBL" id="GFP26459.1"/>
    </source>
</evidence>
<sequence length="67" mass="7345">MQVSPPDEFGFVSRGVGIIATKAAVENARRVIALVNQQMPRTLGDTFVHVSKFTAFVEMDFPLPVLP</sequence>
<evidence type="ECO:0000259" key="1">
    <source>
        <dbReference type="Pfam" id="PF02550"/>
    </source>
</evidence>
<feature type="domain" description="Acetyl-CoA hydrolase/transferase N-terminal" evidence="1">
    <location>
        <begin position="2"/>
        <end position="66"/>
    </location>
</feature>
<protein>
    <submittedName>
        <fullName evidence="2">4-hydroxybutyrate CoA-transferase</fullName>
    </submittedName>
</protein>
<dbReference type="InterPro" id="IPR037171">
    <property type="entry name" value="NagB/RpiA_transferase-like"/>
</dbReference>
<evidence type="ECO:0000313" key="3">
    <source>
        <dbReference type="Proteomes" id="UP000543224"/>
    </source>
</evidence>
<gene>
    <name evidence="2" type="ORF">HKBW3S25_01952</name>
</gene>
<accession>A0A6V8P1Q9</accession>
<keyword evidence="2" id="KW-0808">Transferase</keyword>
<organism evidence="2 3">
    <name type="scientific">Candidatus Hakubella thermalkaliphila</name>
    <dbReference type="NCBI Taxonomy" id="2754717"/>
    <lineage>
        <taxon>Bacteria</taxon>
        <taxon>Bacillati</taxon>
        <taxon>Actinomycetota</taxon>
        <taxon>Actinomycetota incertae sedis</taxon>
        <taxon>Candidatus Hakubellales</taxon>
        <taxon>Candidatus Hakubellaceae</taxon>
        <taxon>Candidatus Hakubella</taxon>
    </lineage>
</organism>
<reference evidence="2 3" key="1">
    <citation type="journal article" date="2020" name="Front. Microbiol.">
        <title>Single-cell genomics of novel Actinobacteria with the Wood-Ljungdahl pathway discovered in a serpentinizing system.</title>
        <authorList>
            <person name="Merino N."/>
            <person name="Kawai M."/>
            <person name="Boyd E.S."/>
            <person name="Colman D.R."/>
            <person name="McGlynn S.E."/>
            <person name="Nealson K.H."/>
            <person name="Kurokawa K."/>
            <person name="Hongoh Y."/>
        </authorList>
    </citation>
    <scope>NUCLEOTIDE SEQUENCE [LARGE SCALE GENOMIC DNA]</scope>
    <source>
        <strain evidence="2 3">S25</strain>
    </source>
</reference>
<dbReference type="InterPro" id="IPR003702">
    <property type="entry name" value="ActCoA_hydro_N"/>
</dbReference>
<dbReference type="InterPro" id="IPR046433">
    <property type="entry name" value="ActCoA_hydro"/>
</dbReference>
<name>A0A6V8P1Q9_9ACTN</name>
<dbReference type="EMBL" id="BLRX01000625">
    <property type="protein sequence ID" value="GFP26459.1"/>
    <property type="molecule type" value="Genomic_DNA"/>
</dbReference>
<proteinExistence type="predicted"/>
<feature type="non-terminal residue" evidence="2">
    <location>
        <position position="67"/>
    </location>
</feature>
<dbReference type="PANTHER" id="PTHR21432:SF20">
    <property type="entry name" value="ACETYL-COA HYDROLASE"/>
    <property type="match status" value="1"/>
</dbReference>
<dbReference type="Proteomes" id="UP000543224">
    <property type="component" value="Unassembled WGS sequence"/>
</dbReference>
<dbReference type="SUPFAM" id="SSF100950">
    <property type="entry name" value="NagB/RpiA/CoA transferase-like"/>
    <property type="match status" value="1"/>
</dbReference>
<dbReference type="Gene3D" id="3.40.1080.10">
    <property type="entry name" value="Glutaconate Coenzyme A-transferase"/>
    <property type="match status" value="1"/>
</dbReference>